<evidence type="ECO:0000313" key="2">
    <source>
        <dbReference type="Proteomes" id="UP000540685"/>
    </source>
</evidence>
<dbReference type="Proteomes" id="UP000540685">
    <property type="component" value="Unassembled WGS sequence"/>
</dbReference>
<accession>A0A7W9MKI7</accession>
<proteinExistence type="predicted"/>
<name>A0A7W9MKI7_9ACTN</name>
<dbReference type="EMBL" id="JACHMP010000002">
    <property type="protein sequence ID" value="MBB5823766.1"/>
    <property type="molecule type" value="Genomic_DNA"/>
</dbReference>
<evidence type="ECO:0000313" key="1">
    <source>
        <dbReference type="EMBL" id="MBB5823766.1"/>
    </source>
</evidence>
<keyword evidence="2" id="KW-1185">Reference proteome</keyword>
<protein>
    <submittedName>
        <fullName evidence="1">Uncharacterized protein</fullName>
    </submittedName>
</protein>
<comment type="caution">
    <text evidence="1">The sequence shown here is derived from an EMBL/GenBank/DDBJ whole genome shotgun (WGS) entry which is preliminary data.</text>
</comment>
<reference evidence="1 2" key="1">
    <citation type="submission" date="2020-08" db="EMBL/GenBank/DDBJ databases">
        <title>Sequencing the genomes of 1000 actinobacteria strains.</title>
        <authorList>
            <person name="Klenk H.-P."/>
        </authorList>
    </citation>
    <scope>NUCLEOTIDE SEQUENCE [LARGE SCALE GENOMIC DNA]</scope>
    <source>
        <strain evidence="1 2">DSM 46887</strain>
    </source>
</reference>
<organism evidence="1 2">
    <name type="scientific">Streptosporangium becharense</name>
    <dbReference type="NCBI Taxonomy" id="1816182"/>
    <lineage>
        <taxon>Bacteria</taxon>
        <taxon>Bacillati</taxon>
        <taxon>Actinomycetota</taxon>
        <taxon>Actinomycetes</taxon>
        <taxon>Streptosporangiales</taxon>
        <taxon>Streptosporangiaceae</taxon>
        <taxon>Streptosporangium</taxon>
    </lineage>
</organism>
<gene>
    <name evidence="1" type="ORF">F4562_006915</name>
</gene>
<dbReference type="RefSeq" id="WP_184538072.1">
    <property type="nucleotide sequence ID" value="NZ_JACHMP010000002.1"/>
</dbReference>
<dbReference type="AlphaFoldDB" id="A0A7W9MKI7"/>
<sequence length="79" mass="8526">MGTPNYPRDFTDDVRDLRVARTAALTAGQSRVPYEQASQGLILPDLPTDPPAPASGVRLYAKDGRLYYRASGGTVYGPL</sequence>